<accession>A0A8C0VH17</accession>
<name>A0A8C0VH17_CYACU</name>
<keyword evidence="2" id="KW-1185">Reference proteome</keyword>
<protein>
    <submittedName>
        <fullName evidence="1">Uncharacterized protein</fullName>
    </submittedName>
</protein>
<dbReference type="PANTHER" id="PTHR46785:SF1">
    <property type="entry name" value="VON WILLEBRAND FACTOR A DOMAIN-CONTAINING PROTEIN 3B"/>
    <property type="match status" value="1"/>
</dbReference>
<dbReference type="Ensembl" id="ENSCCET00000034935.1">
    <property type="protein sequence ID" value="ENSCCEP00000023053.1"/>
    <property type="gene ID" value="ENSCCEG00000020729.1"/>
</dbReference>
<sequence>MKWQEKCTPVSEHTVKSAVTWLWKLDHMTAVSHTSSAEALLEAMGDEAVEAIYYFVVGDIPADTKQLLLEKVSDGSCPVNMVSFNAREDATIIFLKELSHLASGRFHAFAEKNDCRDATGSAQKYEEDGKRLIALNSGKVKGRMPLVAGVCEDVFLIWKELEEARSTVRQVQKMLSQSDQSTSLNVTNKGDHPLPRRRIDEYLTAEKWLQKYGLKAQNLTLYDALADCVFRHIDGLIDIKAKPEDEYSQTDAETKRKVIHARYCDKFVHTLWKDGSVVHVYVTTEKYKQYEEKMRKALRQVEGRFVFFHIKSV</sequence>
<evidence type="ECO:0000313" key="1">
    <source>
        <dbReference type="Ensembl" id="ENSCCEP00000023053.1"/>
    </source>
</evidence>
<organism evidence="1 2">
    <name type="scientific">Cyanistes caeruleus</name>
    <name type="common">Eurasian blue tit</name>
    <name type="synonym">Parus caeruleus</name>
    <dbReference type="NCBI Taxonomy" id="156563"/>
    <lineage>
        <taxon>Eukaryota</taxon>
        <taxon>Metazoa</taxon>
        <taxon>Chordata</taxon>
        <taxon>Craniata</taxon>
        <taxon>Vertebrata</taxon>
        <taxon>Euteleostomi</taxon>
        <taxon>Archelosauria</taxon>
        <taxon>Archosauria</taxon>
        <taxon>Dinosauria</taxon>
        <taxon>Saurischia</taxon>
        <taxon>Theropoda</taxon>
        <taxon>Coelurosauria</taxon>
        <taxon>Aves</taxon>
        <taxon>Neognathae</taxon>
        <taxon>Neoaves</taxon>
        <taxon>Telluraves</taxon>
        <taxon>Australaves</taxon>
        <taxon>Passeriformes</taxon>
        <taxon>Paridae</taxon>
        <taxon>Cyanistes</taxon>
    </lineage>
</organism>
<proteinExistence type="predicted"/>
<dbReference type="Proteomes" id="UP000694410">
    <property type="component" value="Unplaced"/>
</dbReference>
<reference evidence="1" key="2">
    <citation type="submission" date="2025-09" db="UniProtKB">
        <authorList>
            <consortium name="Ensembl"/>
        </authorList>
    </citation>
    <scope>IDENTIFICATION</scope>
</reference>
<dbReference type="AlphaFoldDB" id="A0A8C0VH17"/>
<evidence type="ECO:0000313" key="2">
    <source>
        <dbReference type="Proteomes" id="UP000694410"/>
    </source>
</evidence>
<dbReference type="PANTHER" id="PTHR46785">
    <property type="entry name" value="VON WILLEBRAND FACTOR A DOMAIN-CONTAINING PROTEIN 3B"/>
    <property type="match status" value="1"/>
</dbReference>
<reference evidence="1" key="1">
    <citation type="submission" date="2025-08" db="UniProtKB">
        <authorList>
            <consortium name="Ensembl"/>
        </authorList>
    </citation>
    <scope>IDENTIFICATION</scope>
</reference>